<dbReference type="eggNOG" id="COG2128">
    <property type="taxonomic scope" value="Bacteria"/>
</dbReference>
<dbReference type="NCBIfam" id="TIGR00778">
    <property type="entry name" value="ahpD_dom"/>
    <property type="match status" value="1"/>
</dbReference>
<keyword evidence="3" id="KW-1185">Reference proteome</keyword>
<evidence type="ECO:0000259" key="1">
    <source>
        <dbReference type="Pfam" id="PF02627"/>
    </source>
</evidence>
<dbReference type="AlphaFoldDB" id="S9PBB5"/>
<evidence type="ECO:0000313" key="3">
    <source>
        <dbReference type="Proteomes" id="UP000011682"/>
    </source>
</evidence>
<accession>S9PBB5</accession>
<feature type="domain" description="Carboxymuconolactone decarboxylase-like" evidence="1">
    <location>
        <begin position="12"/>
        <end position="93"/>
    </location>
</feature>
<name>S9PBB5_CYSF2</name>
<dbReference type="Gene3D" id="1.20.1290.10">
    <property type="entry name" value="AhpD-like"/>
    <property type="match status" value="1"/>
</dbReference>
<dbReference type="SUPFAM" id="SSF69118">
    <property type="entry name" value="AhpD-like"/>
    <property type="match status" value="1"/>
</dbReference>
<reference evidence="2" key="1">
    <citation type="submission" date="2013-05" db="EMBL/GenBank/DDBJ databases">
        <title>Genome assembly of Cystobacter fuscus DSM 2262.</title>
        <authorList>
            <person name="Sharma G."/>
            <person name="Khatri I."/>
            <person name="Kaur C."/>
            <person name="Mayilraj S."/>
            <person name="Subramanian S."/>
        </authorList>
    </citation>
    <scope>NUCLEOTIDE SEQUENCE [LARGE SCALE GENOMIC DNA]</scope>
    <source>
        <strain evidence="2">DSM 2262</strain>
    </source>
</reference>
<dbReference type="RefSeq" id="WP_002628655.1">
    <property type="nucleotide sequence ID" value="NZ_ANAH02000009.1"/>
</dbReference>
<dbReference type="Pfam" id="PF02627">
    <property type="entry name" value="CMD"/>
    <property type="match status" value="1"/>
</dbReference>
<dbReference type="GO" id="GO:0051920">
    <property type="term" value="F:peroxiredoxin activity"/>
    <property type="evidence" value="ECO:0007669"/>
    <property type="project" value="InterPro"/>
</dbReference>
<dbReference type="InterPro" id="IPR029032">
    <property type="entry name" value="AhpD-like"/>
</dbReference>
<dbReference type="PANTHER" id="PTHR34846:SF10">
    <property type="entry name" value="CYTOPLASMIC PROTEIN"/>
    <property type="match status" value="1"/>
</dbReference>
<dbReference type="EMBL" id="ANAH02000009">
    <property type="protein sequence ID" value="EPX61695.1"/>
    <property type="molecule type" value="Genomic_DNA"/>
</dbReference>
<organism evidence="2 3">
    <name type="scientific">Cystobacter fuscus (strain ATCC 25194 / DSM 2262 / NBRC 100088 / M29)</name>
    <dbReference type="NCBI Taxonomy" id="1242864"/>
    <lineage>
        <taxon>Bacteria</taxon>
        <taxon>Pseudomonadati</taxon>
        <taxon>Myxococcota</taxon>
        <taxon>Myxococcia</taxon>
        <taxon>Myxococcales</taxon>
        <taxon>Cystobacterineae</taxon>
        <taxon>Archangiaceae</taxon>
        <taxon>Cystobacter</taxon>
    </lineage>
</organism>
<sequence length="156" mass="17304">MKARINVAAVSPGAYRAMLGLEKYLSECGLEEGLLHLIKLRASQLNGCAYCIDMHWKDARALGETEQRLYGLNAWEESPYYSDRERAAFAWTESLTHLGEGHVPDSVYEAVKPHFSERELADLTLAVVTINAWNRLAIASRTVPGGYTPAAHARKG</sequence>
<proteinExistence type="predicted"/>
<dbReference type="InterPro" id="IPR003779">
    <property type="entry name" value="CMD-like"/>
</dbReference>
<gene>
    <name evidence="2" type="ORF">D187_010314</name>
</gene>
<dbReference type="InterPro" id="IPR004675">
    <property type="entry name" value="AhpD_core"/>
</dbReference>
<dbReference type="PANTHER" id="PTHR34846">
    <property type="entry name" value="4-CARBOXYMUCONOLACTONE DECARBOXYLASE FAMILY PROTEIN (AFU_ORTHOLOGUE AFUA_6G11590)"/>
    <property type="match status" value="1"/>
</dbReference>
<comment type="caution">
    <text evidence="2">The sequence shown here is derived from an EMBL/GenBank/DDBJ whole genome shotgun (WGS) entry which is preliminary data.</text>
</comment>
<dbReference type="OrthoDB" id="9801997at2"/>
<evidence type="ECO:0000313" key="2">
    <source>
        <dbReference type="EMBL" id="EPX61695.1"/>
    </source>
</evidence>
<dbReference type="Proteomes" id="UP000011682">
    <property type="component" value="Unassembled WGS sequence"/>
</dbReference>
<protein>
    <submittedName>
        <fullName evidence="2">4-carboxymuconolactone decarboxylase domain/alkylhydroperoxidase AhpD family core domain protein</fullName>
    </submittedName>
</protein>